<dbReference type="InterPro" id="IPR046341">
    <property type="entry name" value="SET_dom_sf"/>
</dbReference>
<keyword evidence="5" id="KW-0949">S-adenosyl-L-methionine</keyword>
<dbReference type="InterPro" id="IPR001214">
    <property type="entry name" value="SET_dom"/>
</dbReference>
<name>A0A915D5I7_9BILA</name>
<keyword evidence="4" id="KW-0808">Transferase</keyword>
<evidence type="ECO:0000256" key="7">
    <source>
        <dbReference type="ARBA" id="ARBA00022833"/>
    </source>
</evidence>
<keyword evidence="3" id="KW-0489">Methyltransferase</keyword>
<dbReference type="SUPFAM" id="SSF82199">
    <property type="entry name" value="SET domain"/>
    <property type="match status" value="1"/>
</dbReference>
<reference evidence="11" key="1">
    <citation type="submission" date="2022-11" db="UniProtKB">
        <authorList>
            <consortium name="WormBaseParasite"/>
        </authorList>
    </citation>
    <scope>IDENTIFICATION</scope>
</reference>
<dbReference type="Proteomes" id="UP000887574">
    <property type="component" value="Unplaced"/>
</dbReference>
<dbReference type="InterPro" id="IPR003616">
    <property type="entry name" value="Post-SET_dom"/>
</dbReference>
<evidence type="ECO:0000256" key="2">
    <source>
        <dbReference type="ARBA" id="ARBA00022454"/>
    </source>
</evidence>
<organism evidence="10 11">
    <name type="scientific">Ditylenchus dipsaci</name>
    <dbReference type="NCBI Taxonomy" id="166011"/>
    <lineage>
        <taxon>Eukaryota</taxon>
        <taxon>Metazoa</taxon>
        <taxon>Ecdysozoa</taxon>
        <taxon>Nematoda</taxon>
        <taxon>Chromadorea</taxon>
        <taxon>Rhabditida</taxon>
        <taxon>Tylenchina</taxon>
        <taxon>Tylenchomorpha</taxon>
        <taxon>Sphaerularioidea</taxon>
        <taxon>Anguinidae</taxon>
        <taxon>Anguininae</taxon>
        <taxon>Ditylenchus</taxon>
    </lineage>
</organism>
<evidence type="ECO:0000259" key="9">
    <source>
        <dbReference type="PROSITE" id="PS50868"/>
    </source>
</evidence>
<dbReference type="GO" id="GO:0005694">
    <property type="term" value="C:chromosome"/>
    <property type="evidence" value="ECO:0007669"/>
    <property type="project" value="UniProtKB-SubCell"/>
</dbReference>
<dbReference type="PROSITE" id="PS50868">
    <property type="entry name" value="POST_SET"/>
    <property type="match status" value="1"/>
</dbReference>
<dbReference type="InterPro" id="IPR050973">
    <property type="entry name" value="H3K9_Histone-Lys_N-MTase"/>
</dbReference>
<keyword evidence="6" id="KW-0479">Metal-binding</keyword>
<keyword evidence="10" id="KW-1185">Reference proteome</keyword>
<dbReference type="SMART" id="SM00317">
    <property type="entry name" value="SET"/>
    <property type="match status" value="1"/>
</dbReference>
<dbReference type="PANTHER" id="PTHR46223">
    <property type="entry name" value="HISTONE-LYSINE N-METHYLTRANSFERASE SUV39H"/>
    <property type="match status" value="1"/>
</dbReference>
<evidence type="ECO:0000256" key="6">
    <source>
        <dbReference type="ARBA" id="ARBA00022723"/>
    </source>
</evidence>
<accession>A0A915D5I7</accession>
<dbReference type="Gene3D" id="2.170.270.10">
    <property type="entry name" value="SET domain"/>
    <property type="match status" value="1"/>
</dbReference>
<dbReference type="GO" id="GO:0008168">
    <property type="term" value="F:methyltransferase activity"/>
    <property type="evidence" value="ECO:0007669"/>
    <property type="project" value="UniProtKB-KW"/>
</dbReference>
<evidence type="ECO:0000313" key="11">
    <source>
        <dbReference type="WBParaSite" id="jg15616"/>
    </source>
</evidence>
<dbReference type="PANTHER" id="PTHR46223:SF3">
    <property type="entry name" value="HISTONE-LYSINE N-METHYLTRANSFERASE SET-23"/>
    <property type="match status" value="1"/>
</dbReference>
<dbReference type="GO" id="GO:0046872">
    <property type="term" value="F:metal ion binding"/>
    <property type="evidence" value="ECO:0007669"/>
    <property type="project" value="UniProtKB-KW"/>
</dbReference>
<dbReference type="Pfam" id="PF00856">
    <property type="entry name" value="SET"/>
    <property type="match status" value="1"/>
</dbReference>
<evidence type="ECO:0000256" key="3">
    <source>
        <dbReference type="ARBA" id="ARBA00022603"/>
    </source>
</evidence>
<proteinExistence type="predicted"/>
<evidence type="ECO:0000256" key="5">
    <source>
        <dbReference type="ARBA" id="ARBA00022691"/>
    </source>
</evidence>
<keyword evidence="7" id="KW-0862">Zinc</keyword>
<protein>
    <submittedName>
        <fullName evidence="11">Histone-lysine N-methyltransferase</fullName>
    </submittedName>
</protein>
<dbReference type="AlphaFoldDB" id="A0A915D5I7"/>
<evidence type="ECO:0000256" key="4">
    <source>
        <dbReference type="ARBA" id="ARBA00022679"/>
    </source>
</evidence>
<sequence>MLCHNKDISNGAEAKAVRVVSANDFSEEATMQSVPPFIYIKTTQIDPSLGEFENNEGCNCEQCGDSTCPCFQSGADGNSFNYMKFCDPSTCPCSSKHCVNHGTGSGENKFRLNAVLEVFFVNTQKQWGVRTKNRIGKNVYVCEYAGNLTNDNNDAQEDSYIFRLDYKKRAFMINAGSSGNVARFINHSCNPNLAAVVGIYGPREIPRLLLFSLRAIVAGEELSISYGDEWWKAKGLDCFCGAANCRYLR</sequence>
<keyword evidence="2" id="KW-0158">Chromosome</keyword>
<dbReference type="WBParaSite" id="jg15616">
    <property type="protein sequence ID" value="jg15616"/>
    <property type="gene ID" value="jg15616"/>
</dbReference>
<feature type="domain" description="Post-SET" evidence="9">
    <location>
        <begin position="234"/>
        <end position="246"/>
    </location>
</feature>
<evidence type="ECO:0000313" key="10">
    <source>
        <dbReference type="Proteomes" id="UP000887574"/>
    </source>
</evidence>
<comment type="subcellular location">
    <subcellularLocation>
        <location evidence="1">Chromosome</location>
    </subcellularLocation>
</comment>
<feature type="domain" description="SET" evidence="8">
    <location>
        <begin position="114"/>
        <end position="227"/>
    </location>
</feature>
<dbReference type="GO" id="GO:0032259">
    <property type="term" value="P:methylation"/>
    <property type="evidence" value="ECO:0007669"/>
    <property type="project" value="UniProtKB-KW"/>
</dbReference>
<dbReference type="PROSITE" id="PS50280">
    <property type="entry name" value="SET"/>
    <property type="match status" value="1"/>
</dbReference>
<evidence type="ECO:0000259" key="8">
    <source>
        <dbReference type="PROSITE" id="PS50280"/>
    </source>
</evidence>
<evidence type="ECO:0000256" key="1">
    <source>
        <dbReference type="ARBA" id="ARBA00004286"/>
    </source>
</evidence>